<evidence type="ECO:0000313" key="2">
    <source>
        <dbReference type="Proteomes" id="UP000199197"/>
    </source>
</evidence>
<gene>
    <name evidence="1" type="ORF">JGI23_01486</name>
</gene>
<dbReference type="Proteomes" id="UP000199197">
    <property type="component" value="Unassembled WGS sequence"/>
</dbReference>
<name>A0A0P1NW01_9BACT</name>
<protein>
    <submittedName>
        <fullName evidence="1">Uncharacterized protein</fullName>
    </submittedName>
</protein>
<dbReference type="AlphaFoldDB" id="A0A0P1NW01"/>
<organism evidence="1 2">
    <name type="scientific">Candidatus Chryseopegocella kryptomonas</name>
    <dbReference type="NCBI Taxonomy" id="1633643"/>
    <lineage>
        <taxon>Bacteria</taxon>
        <taxon>Pseudomonadati</taxon>
        <taxon>Candidatus Kryptoniota</taxon>
        <taxon>Candidatus Chryseopegocella</taxon>
    </lineage>
</organism>
<accession>A0A0P1NW01</accession>
<evidence type="ECO:0000313" key="1">
    <source>
        <dbReference type="EMBL" id="CUT03485.1"/>
    </source>
</evidence>
<reference evidence="2" key="1">
    <citation type="submission" date="2015-11" db="EMBL/GenBank/DDBJ databases">
        <authorList>
            <person name="Varghese N."/>
        </authorList>
    </citation>
    <scope>NUCLEOTIDE SEQUENCE [LARGE SCALE GENOMIC DNA]</scope>
    <source>
        <strain evidence="2">JGI-23</strain>
    </source>
</reference>
<keyword evidence="2" id="KW-1185">Reference proteome</keyword>
<dbReference type="EMBL" id="CZVW01000016">
    <property type="protein sequence ID" value="CUT03485.1"/>
    <property type="molecule type" value="Genomic_DNA"/>
</dbReference>
<sequence>MMLFSKNPKDFLWRITHNNFLQGFQDKSVCFYPSCGRNFQGLLDLPYELFVLSDYRFFKLHRIEDAWLYVRTSEVQVFHRERDDKWVVFFGRENNEVLRRIQSAGLKLSCFIGKNDGCREGGNHECVNEWTFFRKVLRVASDRMVYITDHWQQNGYDYDDKRSRWFRLYHLIKAPALFKAFCESKPADVEVDDPNLVYGLAGWVFIVKGVLFRQDSESREHFLYPFYSEETIEHLVLRHPQRIRGISFKKVHLSFEFDDIAIAIEESDGLVVSRNCFKKLEQEGLSEEKAYIVNNWRLETNDAKVFMEQVLRLAYERKWRVVSVLPFGGGRHRGILEAAKDWKEDLPEVVRIFHIHPKDFNDIEEELTKIC</sequence>
<proteinExistence type="predicted"/>